<feature type="transmembrane region" description="Helical" evidence="1">
    <location>
        <begin position="76"/>
        <end position="97"/>
    </location>
</feature>
<dbReference type="Proteomes" id="UP000293162">
    <property type="component" value="Unassembled WGS sequence"/>
</dbReference>
<accession>A0A4Q5LWM1</accession>
<dbReference type="AlphaFoldDB" id="A0A4Q5LWM1"/>
<sequence>MEIYDDIKEKTGDIFDDLTNHLEARWNLGVLNAAEKTAEAVSSAASAIIIGVITIFVLFFLSLGLAWIIGQSLNNLAYGLFIVAGFYAIVGFIVYALRDTFIKIPVINSLIHKFYYED</sequence>
<dbReference type="OrthoDB" id="961110at2"/>
<dbReference type="InterPro" id="IPR009937">
    <property type="entry name" value="Phage_holin_3_6"/>
</dbReference>
<evidence type="ECO:0000313" key="2">
    <source>
        <dbReference type="EMBL" id="RYU94138.1"/>
    </source>
</evidence>
<reference evidence="2 3" key="1">
    <citation type="submission" date="2019-02" db="EMBL/GenBank/DDBJ databases">
        <title>Bacterial novel species Emticicia sp. 17J42-9 isolated from soil.</title>
        <authorList>
            <person name="Jung H.-Y."/>
        </authorList>
    </citation>
    <scope>NUCLEOTIDE SEQUENCE [LARGE SCALE GENOMIC DNA]</scope>
    <source>
        <strain evidence="2 3">17J42-9</strain>
    </source>
</reference>
<name>A0A4Q5LWM1_9BACT</name>
<keyword evidence="3" id="KW-1185">Reference proteome</keyword>
<dbReference type="Pfam" id="PF07332">
    <property type="entry name" value="Phage_holin_3_6"/>
    <property type="match status" value="1"/>
</dbReference>
<dbReference type="RefSeq" id="WP_130022713.1">
    <property type="nucleotide sequence ID" value="NZ_SEWF01000030.1"/>
</dbReference>
<evidence type="ECO:0008006" key="4">
    <source>
        <dbReference type="Google" id="ProtNLM"/>
    </source>
</evidence>
<feature type="transmembrane region" description="Helical" evidence="1">
    <location>
        <begin position="44"/>
        <end position="70"/>
    </location>
</feature>
<proteinExistence type="predicted"/>
<organism evidence="2 3">
    <name type="scientific">Emticicia agri</name>
    <dbReference type="NCBI Taxonomy" id="2492393"/>
    <lineage>
        <taxon>Bacteria</taxon>
        <taxon>Pseudomonadati</taxon>
        <taxon>Bacteroidota</taxon>
        <taxon>Cytophagia</taxon>
        <taxon>Cytophagales</taxon>
        <taxon>Leadbetterellaceae</taxon>
        <taxon>Emticicia</taxon>
    </lineage>
</organism>
<keyword evidence="1" id="KW-0812">Transmembrane</keyword>
<protein>
    <recommendedName>
        <fullName evidence="4">Phage holin family protein</fullName>
    </recommendedName>
</protein>
<keyword evidence="1" id="KW-1133">Transmembrane helix</keyword>
<dbReference type="EMBL" id="SEWF01000030">
    <property type="protein sequence ID" value="RYU94138.1"/>
    <property type="molecule type" value="Genomic_DNA"/>
</dbReference>
<gene>
    <name evidence="2" type="ORF">EWM59_18350</name>
</gene>
<comment type="caution">
    <text evidence="2">The sequence shown here is derived from an EMBL/GenBank/DDBJ whole genome shotgun (WGS) entry which is preliminary data.</text>
</comment>
<evidence type="ECO:0000256" key="1">
    <source>
        <dbReference type="SAM" id="Phobius"/>
    </source>
</evidence>
<evidence type="ECO:0000313" key="3">
    <source>
        <dbReference type="Proteomes" id="UP000293162"/>
    </source>
</evidence>
<keyword evidence="1" id="KW-0472">Membrane</keyword>